<dbReference type="PANTHER" id="PTHR45876:SF8">
    <property type="entry name" value="FI04035P"/>
    <property type="match status" value="1"/>
</dbReference>
<dbReference type="InterPro" id="IPR000857">
    <property type="entry name" value="MyTH4_dom"/>
</dbReference>
<dbReference type="InterPro" id="IPR008936">
    <property type="entry name" value="Rho_GTPase_activation_prot"/>
</dbReference>
<feature type="region of interest" description="Disordered" evidence="1">
    <location>
        <begin position="208"/>
        <end position="338"/>
    </location>
</feature>
<evidence type="ECO:0000313" key="6">
    <source>
        <dbReference type="Proteomes" id="UP000320762"/>
    </source>
</evidence>
<dbReference type="Gene3D" id="1.10.555.10">
    <property type="entry name" value="Rho GTPase activation protein"/>
    <property type="match status" value="1"/>
</dbReference>
<dbReference type="GO" id="GO:0005856">
    <property type="term" value="C:cytoskeleton"/>
    <property type="evidence" value="ECO:0007669"/>
    <property type="project" value="InterPro"/>
</dbReference>
<dbReference type="CDD" id="cd00201">
    <property type="entry name" value="WW"/>
    <property type="match status" value="1"/>
</dbReference>
<feature type="domain" description="MyTH4" evidence="4">
    <location>
        <begin position="513"/>
        <end position="688"/>
    </location>
</feature>
<dbReference type="SUPFAM" id="SSF51045">
    <property type="entry name" value="WW domain"/>
    <property type="match status" value="1"/>
</dbReference>
<dbReference type="PROSITE" id="PS50020">
    <property type="entry name" value="WW_DOMAIN_2"/>
    <property type="match status" value="1"/>
</dbReference>
<dbReference type="SMART" id="SM00324">
    <property type="entry name" value="RhoGAP"/>
    <property type="match status" value="1"/>
</dbReference>
<feature type="compositionally biased region" description="Low complexity" evidence="1">
    <location>
        <begin position="1"/>
        <end position="14"/>
    </location>
</feature>
<dbReference type="Gene3D" id="1.25.40.530">
    <property type="entry name" value="MyTH4 domain"/>
    <property type="match status" value="1"/>
</dbReference>
<dbReference type="GO" id="GO:0005737">
    <property type="term" value="C:cytoplasm"/>
    <property type="evidence" value="ECO:0007669"/>
    <property type="project" value="TreeGrafter"/>
</dbReference>
<dbReference type="STRING" id="97359.A0A550CZ62"/>
<evidence type="ECO:0008006" key="7">
    <source>
        <dbReference type="Google" id="ProtNLM"/>
    </source>
</evidence>
<dbReference type="GO" id="GO:0005096">
    <property type="term" value="F:GTPase activator activity"/>
    <property type="evidence" value="ECO:0007669"/>
    <property type="project" value="TreeGrafter"/>
</dbReference>
<feature type="compositionally biased region" description="Polar residues" evidence="1">
    <location>
        <begin position="17"/>
        <end position="30"/>
    </location>
</feature>
<evidence type="ECO:0000259" key="2">
    <source>
        <dbReference type="PROSITE" id="PS50020"/>
    </source>
</evidence>
<feature type="region of interest" description="Disordered" evidence="1">
    <location>
        <begin position="352"/>
        <end position="431"/>
    </location>
</feature>
<feature type="region of interest" description="Disordered" evidence="1">
    <location>
        <begin position="1"/>
        <end position="67"/>
    </location>
</feature>
<dbReference type="Pfam" id="PF00784">
    <property type="entry name" value="MyTH4"/>
    <property type="match status" value="1"/>
</dbReference>
<feature type="compositionally biased region" description="Polar residues" evidence="1">
    <location>
        <begin position="217"/>
        <end position="251"/>
    </location>
</feature>
<name>A0A550CZ62_9AGAR</name>
<dbReference type="GO" id="GO:0007165">
    <property type="term" value="P:signal transduction"/>
    <property type="evidence" value="ECO:0007669"/>
    <property type="project" value="InterPro"/>
</dbReference>
<dbReference type="AlphaFoldDB" id="A0A550CZ62"/>
<feature type="domain" description="Rho-GAP" evidence="3">
    <location>
        <begin position="699"/>
        <end position="888"/>
    </location>
</feature>
<evidence type="ECO:0000259" key="4">
    <source>
        <dbReference type="PROSITE" id="PS51016"/>
    </source>
</evidence>
<feature type="compositionally biased region" description="Polar residues" evidence="1">
    <location>
        <begin position="363"/>
        <end position="376"/>
    </location>
</feature>
<feature type="region of interest" description="Disordered" evidence="1">
    <location>
        <begin position="900"/>
        <end position="920"/>
    </location>
</feature>
<reference evidence="5 6" key="1">
    <citation type="journal article" date="2019" name="New Phytol.">
        <title>Comparative genomics reveals unique wood-decay strategies and fruiting body development in the Schizophyllaceae.</title>
        <authorList>
            <person name="Almasi E."/>
            <person name="Sahu N."/>
            <person name="Krizsan K."/>
            <person name="Balint B."/>
            <person name="Kovacs G.M."/>
            <person name="Kiss B."/>
            <person name="Cseklye J."/>
            <person name="Drula E."/>
            <person name="Henrissat B."/>
            <person name="Nagy I."/>
            <person name="Chovatia M."/>
            <person name="Adam C."/>
            <person name="LaButti K."/>
            <person name="Lipzen A."/>
            <person name="Riley R."/>
            <person name="Grigoriev I.V."/>
            <person name="Nagy L.G."/>
        </authorList>
    </citation>
    <scope>NUCLEOTIDE SEQUENCE [LARGE SCALE GENOMIC DNA]</scope>
    <source>
        <strain evidence="5 6">NL-1724</strain>
    </source>
</reference>
<organism evidence="5 6">
    <name type="scientific">Schizophyllum amplum</name>
    <dbReference type="NCBI Taxonomy" id="97359"/>
    <lineage>
        <taxon>Eukaryota</taxon>
        <taxon>Fungi</taxon>
        <taxon>Dikarya</taxon>
        <taxon>Basidiomycota</taxon>
        <taxon>Agaricomycotina</taxon>
        <taxon>Agaricomycetes</taxon>
        <taxon>Agaricomycetidae</taxon>
        <taxon>Agaricales</taxon>
        <taxon>Schizophyllaceae</taxon>
        <taxon>Schizophyllum</taxon>
    </lineage>
</organism>
<gene>
    <name evidence="5" type="ORF">BD626DRAFT_392659</name>
</gene>
<feature type="compositionally biased region" description="Low complexity" evidence="1">
    <location>
        <begin position="377"/>
        <end position="388"/>
    </location>
</feature>
<dbReference type="SMART" id="SM00139">
    <property type="entry name" value="MyTH4"/>
    <property type="match status" value="1"/>
</dbReference>
<dbReference type="InterPro" id="IPR036020">
    <property type="entry name" value="WW_dom_sf"/>
</dbReference>
<feature type="compositionally biased region" description="Basic residues" evidence="1">
    <location>
        <begin position="911"/>
        <end position="920"/>
    </location>
</feature>
<feature type="domain" description="WW" evidence="2">
    <location>
        <begin position="120"/>
        <end position="148"/>
    </location>
</feature>
<sequence length="920" mass="100586">MATPATTEPASAPEVSATDTAEQPDTQPIASPSPEKGVLPIDTKDVAVPRSGTPLTLSPNSRAKKAVDNRDGEWGANFWVTLIDPQTDTPFFACPATGEVSWDAPVGNFVLPPSTEGEWWELTDDTRGGIPYYYQTKTGETVWERPSGFVIPLGIIQNTALGRRLSKTAGSRVSMIAYDGPYGGSPVSAKDAAKAGYRRTKSYNKDLDTHFDRSVRKSQSTRTALGKSNNTLSPASALQQRRAFSNETQHQVHLHHSHSRIGTTGSYLPPIPASPAASEKSRPPSAASRKSMSTLPHGESSLSPSSRQKDSPGRPHTANGTNSPDSGSRKQVSYVKPKTPQSLNAAVEILHGSHSDSGHGSSYRTPMSPKSTSSYGSQRPSTPSASSSHLNTTPPRSTATPIPRTPDRPSTPKVNGKTISGPIMNDAATLDMSPVKKRAETRPIPVQSNVLAPSVAPSTTASLRTGAFPVLPHDLAMDIQQFSESDYAKKYFSTHRRGFLFRRTIPVAQMMTWQKTPLSSSLLALDRSLHKQAVRTFKIVQYIMGDREKDRHIGNRTDAFSQTNASSTSLASTQSTSVLEEERWLLGEGVTHPELRDEIYCQVLKQLTGNPNPESAFRGWQLICVLLITFPPSKTFETYLRSFIQQHTTKQEGRIDVMAKYCLRRLAVVSKKGPRGKAPTVTEIETASDAAFNPSTFGESLDAIYRLQERNYPRLKVPIILPFLADGILALGGTKSEGIFRVPGDGDAVSELKLRIDRGFYTLDGVDDPHVLASLMKLWLRELCDPLVPEELYNECITSSSDPGACVRIVERLPTINRRVVLFVVSFLQLFLEDKTQAVTKMTSANLALVMAPNLLRCNSESMTVVFTNARFEQIFVHNLLLHLKCNDIDADYAPQHGLGAVPATSPPRSSKSRARRNPH</sequence>
<dbReference type="InterPro" id="IPR001202">
    <property type="entry name" value="WW_dom"/>
</dbReference>
<evidence type="ECO:0000259" key="3">
    <source>
        <dbReference type="PROSITE" id="PS50238"/>
    </source>
</evidence>
<dbReference type="InterPro" id="IPR038185">
    <property type="entry name" value="MyTH4_dom_sf"/>
</dbReference>
<proteinExistence type="predicted"/>
<comment type="caution">
    <text evidence="5">The sequence shown here is derived from an EMBL/GenBank/DDBJ whole genome shotgun (WGS) entry which is preliminary data.</text>
</comment>
<dbReference type="FunFam" id="1.10.555.10:FF:000045">
    <property type="entry name" value="RhoGAP domain containing protein"/>
    <property type="match status" value="1"/>
</dbReference>
<dbReference type="InterPro" id="IPR000198">
    <property type="entry name" value="RhoGAP_dom"/>
</dbReference>
<dbReference type="PROSITE" id="PS50238">
    <property type="entry name" value="RHOGAP"/>
    <property type="match status" value="1"/>
</dbReference>
<dbReference type="Pfam" id="PF00620">
    <property type="entry name" value="RhoGAP"/>
    <property type="match status" value="1"/>
</dbReference>
<dbReference type="PANTHER" id="PTHR45876">
    <property type="entry name" value="FI04035P"/>
    <property type="match status" value="1"/>
</dbReference>
<evidence type="ECO:0000256" key="1">
    <source>
        <dbReference type="SAM" id="MobiDB-lite"/>
    </source>
</evidence>
<protein>
    <recommendedName>
        <fullName evidence="7">Rho GTPase activation protein</fullName>
    </recommendedName>
</protein>
<keyword evidence="6" id="KW-1185">Reference proteome</keyword>
<feature type="compositionally biased region" description="Polar residues" evidence="1">
    <location>
        <begin position="288"/>
        <end position="306"/>
    </location>
</feature>
<evidence type="ECO:0000313" key="5">
    <source>
        <dbReference type="EMBL" id="TRM70086.1"/>
    </source>
</evidence>
<feature type="compositionally biased region" description="Polar residues" evidence="1">
    <location>
        <begin position="318"/>
        <end position="331"/>
    </location>
</feature>
<dbReference type="Proteomes" id="UP000320762">
    <property type="component" value="Unassembled WGS sequence"/>
</dbReference>
<feature type="compositionally biased region" description="Polar residues" evidence="1">
    <location>
        <begin position="389"/>
        <end position="400"/>
    </location>
</feature>
<dbReference type="PROSITE" id="PS51016">
    <property type="entry name" value="MYTH4"/>
    <property type="match status" value="1"/>
</dbReference>
<accession>A0A550CZ62</accession>
<dbReference type="OrthoDB" id="437889at2759"/>
<dbReference type="Gene3D" id="2.20.70.10">
    <property type="match status" value="1"/>
</dbReference>
<dbReference type="SUPFAM" id="SSF48350">
    <property type="entry name" value="GTPase activation domain, GAP"/>
    <property type="match status" value="1"/>
</dbReference>
<dbReference type="EMBL" id="VDMD01000001">
    <property type="protein sequence ID" value="TRM70086.1"/>
    <property type="molecule type" value="Genomic_DNA"/>
</dbReference>